<proteinExistence type="predicted"/>
<keyword evidence="2" id="KW-1185">Reference proteome</keyword>
<protein>
    <submittedName>
        <fullName evidence="1">Uncharacterized protein</fullName>
    </submittedName>
</protein>
<dbReference type="EMBL" id="JANHOG010001373">
    <property type="protein sequence ID" value="KAJ3538145.1"/>
    <property type="molecule type" value="Genomic_DNA"/>
</dbReference>
<evidence type="ECO:0000313" key="2">
    <source>
        <dbReference type="Proteomes" id="UP001148662"/>
    </source>
</evidence>
<dbReference type="Proteomes" id="UP001148662">
    <property type="component" value="Unassembled WGS sequence"/>
</dbReference>
<accession>A0ACC1SF09</accession>
<gene>
    <name evidence="1" type="ORF">NM688_g6560</name>
</gene>
<organism evidence="1 2">
    <name type="scientific">Phlebia brevispora</name>
    <dbReference type="NCBI Taxonomy" id="194682"/>
    <lineage>
        <taxon>Eukaryota</taxon>
        <taxon>Fungi</taxon>
        <taxon>Dikarya</taxon>
        <taxon>Basidiomycota</taxon>
        <taxon>Agaricomycotina</taxon>
        <taxon>Agaricomycetes</taxon>
        <taxon>Polyporales</taxon>
        <taxon>Meruliaceae</taxon>
        <taxon>Phlebia</taxon>
    </lineage>
</organism>
<reference evidence="1" key="1">
    <citation type="submission" date="2022-07" db="EMBL/GenBank/DDBJ databases">
        <title>Genome Sequence of Phlebia brevispora.</title>
        <authorList>
            <person name="Buettner E."/>
        </authorList>
    </citation>
    <scope>NUCLEOTIDE SEQUENCE</scope>
    <source>
        <strain evidence="1">MPL23</strain>
    </source>
</reference>
<comment type="caution">
    <text evidence="1">The sequence shown here is derived from an EMBL/GenBank/DDBJ whole genome shotgun (WGS) entry which is preliminary data.</text>
</comment>
<evidence type="ECO:0000313" key="1">
    <source>
        <dbReference type="EMBL" id="KAJ3538145.1"/>
    </source>
</evidence>
<sequence length="774" mass="86217">MPDGLGSQLTTSRISRLLRPLRTKCVHLAAISNTKSKGVAITYGSSSRHSSQRSSSENDSPPLAVIPPPEKLSTLSGSDRPTRDDMQLSKGIYDVRDAFRNVIQATFGVLSTPYGGEENTILRMTRVRSLASICASVIGDHIEDQARLHDEGDEAEDEEDMEILSELYEAIPPHFRRFTVVAHALSLILETCPRHPSLLQLLLEASLPYGLIPESCTLLYHLLDLAFRPQPASFSPRITHPAHLNYLTTLLDTCGKHAKDGAAVINDPVFARAVVDVLLTAPEPLLVDAWTCKALSRLVRRLQTRDFAVFLLFPTSLLIQCSGRHWTLFKASKTRLHDADSANKRLTERLTKWLDAACRHVYLHRVDLASDPHVMAMLAGLLVEASAIQRKFPQDDAEVDPTDLLVCLSTLFLDMCPSTVVSDCRYSMIVDFLRRTRPNTRTFATLAVLSLPSSPTDDPTQPCSDISDWDAFATVGSWAEALRAKGCLLHEASLWSTFLSHVEGLLSELSLRHFPISFTRSLEELRSKVVNRVEEAERRTFGSYSRVAQALPAFTPRKGSGGATDVEWRWDDIFDCWVTKTPATIKPAPRVSKRARSIEPIDSPVKRRRIQDDFQENYASPVQLRRALDDSVLRGRQARRGMDSPHSSRTSTSMSPSPLHRSKSAAGLQFPSDDEDDDDIILMTPIRPFGRRKANLRPSDPGPLDRRKSLVFRSIVADALKNKVVLHPKRHPEPLPLRTRAVDDVEESDAGVCTVDQLSSDDALNLFAYMSSEC</sequence>
<name>A0ACC1SF09_9APHY</name>